<evidence type="ECO:0000313" key="7">
    <source>
        <dbReference type="Proteomes" id="UP000655225"/>
    </source>
</evidence>
<evidence type="ECO:0000259" key="5">
    <source>
        <dbReference type="PROSITE" id="PS50808"/>
    </source>
</evidence>
<dbReference type="OMA" id="NIEWIRN"/>
<dbReference type="InterPro" id="IPR003656">
    <property type="entry name" value="Znf_BED"/>
</dbReference>
<organism evidence="6 7">
    <name type="scientific">Tetracentron sinense</name>
    <name type="common">Spur-leaf</name>
    <dbReference type="NCBI Taxonomy" id="13715"/>
    <lineage>
        <taxon>Eukaryota</taxon>
        <taxon>Viridiplantae</taxon>
        <taxon>Streptophyta</taxon>
        <taxon>Embryophyta</taxon>
        <taxon>Tracheophyta</taxon>
        <taxon>Spermatophyta</taxon>
        <taxon>Magnoliopsida</taxon>
        <taxon>Trochodendrales</taxon>
        <taxon>Trochodendraceae</taxon>
        <taxon>Tetracentron</taxon>
    </lineage>
</organism>
<keyword evidence="7" id="KW-1185">Reference proteome</keyword>
<keyword evidence="2 4" id="KW-0863">Zinc-finger</keyword>
<dbReference type="Proteomes" id="UP000655225">
    <property type="component" value="Unassembled WGS sequence"/>
</dbReference>
<dbReference type="GO" id="GO:0008270">
    <property type="term" value="F:zinc ion binding"/>
    <property type="evidence" value="ECO:0007669"/>
    <property type="project" value="UniProtKB-KW"/>
</dbReference>
<dbReference type="AlphaFoldDB" id="A0A834ZSM4"/>
<dbReference type="SUPFAM" id="SSF53098">
    <property type="entry name" value="Ribonuclease H-like"/>
    <property type="match status" value="1"/>
</dbReference>
<dbReference type="Pfam" id="PF02892">
    <property type="entry name" value="zf-BED"/>
    <property type="match status" value="1"/>
</dbReference>
<dbReference type="OrthoDB" id="1936364at2759"/>
<dbReference type="GO" id="GO:0003677">
    <property type="term" value="F:DNA binding"/>
    <property type="evidence" value="ECO:0007669"/>
    <property type="project" value="InterPro"/>
</dbReference>
<feature type="domain" description="BED-type" evidence="5">
    <location>
        <begin position="3"/>
        <end position="58"/>
    </location>
</feature>
<protein>
    <recommendedName>
        <fullName evidence="5">BED-type domain-containing protein</fullName>
    </recommendedName>
</protein>
<dbReference type="PANTHER" id="PTHR32166:SF63">
    <property type="entry name" value="HAT TRANSPOSON SUPERFAMILY PROTEIN"/>
    <property type="match status" value="1"/>
</dbReference>
<name>A0A834ZSM4_TETSI</name>
<dbReference type="EMBL" id="JABCRI010000001">
    <property type="protein sequence ID" value="KAF8412850.1"/>
    <property type="molecule type" value="Genomic_DNA"/>
</dbReference>
<accession>A0A834ZSM4</accession>
<dbReference type="InterPro" id="IPR012337">
    <property type="entry name" value="RNaseH-like_sf"/>
</dbReference>
<keyword evidence="3" id="KW-0862">Zinc</keyword>
<dbReference type="PANTHER" id="PTHR32166">
    <property type="entry name" value="OSJNBA0013A04.12 PROTEIN"/>
    <property type="match status" value="1"/>
</dbReference>
<dbReference type="PROSITE" id="PS50808">
    <property type="entry name" value="ZF_BED"/>
    <property type="match status" value="1"/>
</dbReference>
<keyword evidence="1" id="KW-0479">Metal-binding</keyword>
<sequence>MGKKRELFWEYAEDSKKGKFKCKFCEKEYSGGVARIKSHLSKLEGRDIAPCPHVPDEVKDAALSAIGVNENSNKRSKITPSSSHVGEGGVDSLYDAHDSRMCHKKDKEALDKVLAKALFMNNIPFNVIEDQFFTEFWRTLSNYGVGYSVQSYSTLHTKFVQDVKVEIDEYNSEVKESWTQTGCTLMFDSWIERPFINVSVYSPKGVIFLKKADFHRDSCSSVIASVIDEIGAKNVVQIIVDTQDYYHSVNEIVTETYPHIYVTCCAAQEILDFFHEVYFKDVDGIWRVFRDALSIVNYITNDGSAVRPLMKEMLGVKELKRYSGLNVSVDSAYHILKLQSILDDEHKLRQMVASPEWINFKHYEPEKAQKFTNTIEGNTFWSDGKELIDVLKPIIKVFCLVVGEELTAGYLYEAMQRARETVKQARYTKLCELFDLRDGSLLHCVHAAAAYLNPLLMSSKKISHDDSKVRAGLNFVKKNMLSSTDEEKAFMNQIMTYNNQNAEIFTDPARHQMTMIHPRLWWLKNGGLISIVQKIAIRILSQPCSLSCGINRRAIKAILFRKRNELTWDTWEEDLLRIQLKLKMDACGKLEERNEKLINLDELKEFLECINDSEW</sequence>
<reference evidence="6 7" key="1">
    <citation type="submission" date="2020-04" db="EMBL/GenBank/DDBJ databases">
        <title>Plant Genome Project.</title>
        <authorList>
            <person name="Zhang R.-G."/>
        </authorList>
    </citation>
    <scope>NUCLEOTIDE SEQUENCE [LARGE SCALE GENOMIC DNA]</scope>
    <source>
        <strain evidence="6">YNK0</strain>
        <tissue evidence="6">Leaf</tissue>
    </source>
</reference>
<evidence type="ECO:0000256" key="4">
    <source>
        <dbReference type="PROSITE-ProRule" id="PRU00027"/>
    </source>
</evidence>
<gene>
    <name evidence="6" type="ORF">HHK36_000822</name>
</gene>
<comment type="caution">
    <text evidence="6">The sequence shown here is derived from an EMBL/GenBank/DDBJ whole genome shotgun (WGS) entry which is preliminary data.</text>
</comment>
<evidence type="ECO:0000256" key="3">
    <source>
        <dbReference type="ARBA" id="ARBA00022833"/>
    </source>
</evidence>
<evidence type="ECO:0000256" key="2">
    <source>
        <dbReference type="ARBA" id="ARBA00022771"/>
    </source>
</evidence>
<dbReference type="InterPro" id="IPR007021">
    <property type="entry name" value="DUF659"/>
</dbReference>
<proteinExistence type="predicted"/>
<evidence type="ECO:0000313" key="6">
    <source>
        <dbReference type="EMBL" id="KAF8412850.1"/>
    </source>
</evidence>
<dbReference type="Pfam" id="PF04937">
    <property type="entry name" value="DUF659"/>
    <property type="match status" value="1"/>
</dbReference>
<evidence type="ECO:0000256" key="1">
    <source>
        <dbReference type="ARBA" id="ARBA00022723"/>
    </source>
</evidence>